<feature type="transmembrane region" description="Helical" evidence="12">
    <location>
        <begin position="181"/>
        <end position="199"/>
    </location>
</feature>
<dbReference type="EMBL" id="JNFQ01000002">
    <property type="protein sequence ID" value="KFG72859.1"/>
    <property type="molecule type" value="Genomic_DNA"/>
</dbReference>
<dbReference type="NCBIfam" id="TIGR01995">
    <property type="entry name" value="PTS-II-ABC-beta"/>
    <property type="match status" value="1"/>
</dbReference>
<keyword evidence="3" id="KW-1003">Cell membrane</keyword>
<protein>
    <submittedName>
        <fullName evidence="16">PTS beta-glucoside transporter subunit IIABC</fullName>
    </submittedName>
</protein>
<dbReference type="InterPro" id="IPR013013">
    <property type="entry name" value="PTS_EIIC_1"/>
</dbReference>
<dbReference type="FunFam" id="3.30.1360.60:FF:000001">
    <property type="entry name" value="PTS system glucose-specific IIBC component PtsG"/>
    <property type="match status" value="1"/>
</dbReference>
<keyword evidence="7 12" id="KW-0812">Transmembrane</keyword>
<keyword evidence="8" id="KW-0418">Kinase</keyword>
<dbReference type="GO" id="GO:0009401">
    <property type="term" value="P:phosphoenolpyruvate-dependent sugar phosphotransferase system"/>
    <property type="evidence" value="ECO:0007669"/>
    <property type="project" value="UniProtKB-KW"/>
</dbReference>
<dbReference type="GO" id="GO:0016301">
    <property type="term" value="F:kinase activity"/>
    <property type="evidence" value="ECO:0007669"/>
    <property type="project" value="UniProtKB-KW"/>
</dbReference>
<feature type="transmembrane region" description="Helical" evidence="12">
    <location>
        <begin position="373"/>
        <end position="395"/>
    </location>
</feature>
<dbReference type="InterPro" id="IPR018113">
    <property type="entry name" value="PTrfase_EIIB_Cys"/>
</dbReference>
<dbReference type="InterPro" id="IPR011055">
    <property type="entry name" value="Dup_hybrid_motif"/>
</dbReference>
<feature type="transmembrane region" description="Helical" evidence="12">
    <location>
        <begin position="305"/>
        <end position="328"/>
    </location>
</feature>
<comment type="caution">
    <text evidence="16">The sequence shown here is derived from an EMBL/GenBank/DDBJ whole genome shotgun (WGS) entry which is preliminary data.</text>
</comment>
<dbReference type="PROSITE" id="PS51093">
    <property type="entry name" value="PTS_EIIA_TYPE_1"/>
    <property type="match status" value="1"/>
</dbReference>
<dbReference type="PANTHER" id="PTHR30175">
    <property type="entry name" value="PHOSPHOTRANSFERASE SYSTEM TRANSPORT PROTEIN"/>
    <property type="match status" value="1"/>
</dbReference>
<dbReference type="SUPFAM" id="SSF55604">
    <property type="entry name" value="Glucose permease domain IIB"/>
    <property type="match status" value="1"/>
</dbReference>
<evidence type="ECO:0000256" key="9">
    <source>
        <dbReference type="ARBA" id="ARBA00022989"/>
    </source>
</evidence>
<feature type="transmembrane region" description="Helical" evidence="12">
    <location>
        <begin position="150"/>
        <end position="169"/>
    </location>
</feature>
<name>A0A086MVE1_9ACTN</name>
<evidence type="ECO:0000256" key="8">
    <source>
        <dbReference type="ARBA" id="ARBA00022777"/>
    </source>
</evidence>
<dbReference type="PROSITE" id="PS51103">
    <property type="entry name" value="PTS_EIIC_TYPE_1"/>
    <property type="match status" value="1"/>
</dbReference>
<dbReference type="InterPro" id="IPR001127">
    <property type="entry name" value="PTS_EIIA_1_perm"/>
</dbReference>
<dbReference type="STRING" id="1915400.FM21_18490"/>
<evidence type="ECO:0000256" key="6">
    <source>
        <dbReference type="ARBA" id="ARBA00022683"/>
    </source>
</evidence>
<dbReference type="HOGENOM" id="CLU_012312_2_4_11"/>
<evidence type="ECO:0000256" key="10">
    <source>
        <dbReference type="ARBA" id="ARBA00023136"/>
    </source>
</evidence>
<feature type="transmembrane region" description="Helical" evidence="12">
    <location>
        <begin position="263"/>
        <end position="285"/>
    </location>
</feature>
<feature type="domain" description="PTS EIIC type-1" evidence="15">
    <location>
        <begin position="111"/>
        <end position="476"/>
    </location>
</feature>
<feature type="transmembrane region" description="Helical" evidence="12">
    <location>
        <begin position="116"/>
        <end position="138"/>
    </location>
</feature>
<dbReference type="PANTHER" id="PTHR30175:SF1">
    <property type="entry name" value="PTS SYSTEM ARBUTIN-, CELLOBIOSE-, AND SALICIN-SPECIFIC EIIBC COMPONENT-RELATED"/>
    <property type="match status" value="1"/>
</dbReference>
<feature type="transmembrane region" description="Helical" evidence="12">
    <location>
        <begin position="219"/>
        <end position="243"/>
    </location>
</feature>
<feature type="transmembrane region" description="Helical" evidence="12">
    <location>
        <begin position="443"/>
        <end position="463"/>
    </location>
</feature>
<keyword evidence="6" id="KW-0598">Phosphotransferase system</keyword>
<evidence type="ECO:0000259" key="13">
    <source>
        <dbReference type="PROSITE" id="PS51093"/>
    </source>
</evidence>
<dbReference type="AlphaFoldDB" id="A0A086MVE1"/>
<dbReference type="Pfam" id="PF00367">
    <property type="entry name" value="PTS_EIIB"/>
    <property type="match status" value="1"/>
</dbReference>
<feature type="transmembrane region" description="Helical" evidence="12">
    <location>
        <begin position="402"/>
        <end position="423"/>
    </location>
</feature>
<keyword evidence="17" id="KW-1185">Reference proteome</keyword>
<sequence>MAGASRRKRVKYEETAEGVLRGVGGESNVKSLEHCATRLRFTLVDPARADTAQVESLPGVIAVVDKGGQYQVVVGNRVGDVYAAIGRLADITADDSAGPGPSGNLFTRAVELVTSIFTPLLWILASTGLLKALLALAAKIWPSFESTTTYAILFTAGDAIFQFLPVLLAVTAAKRFKANQFTSLAIAGALVYSATIGVLPGPDGAALSLKAFTDGGGKLHFLGIPVIMATYLSSVIPVILAVYAQSHLEHLLKRVLPDAVRNFLTPLTVMVVIVPLTFLVIGPLADWVGSGLSDGVDWLWALSPAVGGAVVGGFWQVFVIFGVHWGLVPLMVQDLSTSGVIELLAPIFPAVLAQGGATFAVSLKTRNRALKGVAGPATVSTLLAGITEPAIYGVTLRLKKPFVFACIAGAVGGAIAGASGSAPNAFVLAGGLTLSAAVGVGNFAVLLIGCGVAVVLAFALTYFAGFKDVPETAVPTQAADRNEAPRTDAGTEGAGTATLVRTTTLEITTPVTGTVVALADLPDKVFASGALGQGVGVVPDEGQVRSPLDATVVTAMPHAYGLRTDAGVELLVHVGIDTVRLDGEHFRPIATEGMRVREGEVLAEFDTEAIRAAGYNPVTVVVVIAPADYSTVEVTASGHVRADDRLLLLTP</sequence>
<dbReference type="GO" id="GO:0005886">
    <property type="term" value="C:plasma membrane"/>
    <property type="evidence" value="ECO:0007669"/>
    <property type="project" value="UniProtKB-SubCell"/>
</dbReference>
<dbReference type="Pfam" id="PF00358">
    <property type="entry name" value="PTS_EIIA_1"/>
    <property type="match status" value="1"/>
</dbReference>
<reference evidence="16 17" key="1">
    <citation type="submission" date="2014-05" db="EMBL/GenBank/DDBJ databases">
        <title>Complete genome sequence of the Streptomyces mutabilis TRM45540.</title>
        <authorList>
            <person name="Luo X."/>
            <person name="Zhang L."/>
        </authorList>
    </citation>
    <scope>NUCLEOTIDE SEQUENCE [LARGE SCALE GENOMIC DNA]</scope>
    <source>
        <strain evidence="16 17">TRM45540</strain>
    </source>
</reference>
<keyword evidence="10 12" id="KW-0472">Membrane</keyword>
<dbReference type="Gene3D" id="2.70.70.10">
    <property type="entry name" value="Glucose Permease (Domain IIA)"/>
    <property type="match status" value="1"/>
</dbReference>
<feature type="domain" description="PTS EIIA type-1" evidence="13">
    <location>
        <begin position="523"/>
        <end position="625"/>
    </location>
</feature>
<dbReference type="Proteomes" id="UP000029095">
    <property type="component" value="Unassembled WGS sequence"/>
</dbReference>
<comment type="subcellular location">
    <subcellularLocation>
        <location evidence="1">Cell membrane</location>
        <topology evidence="1">Multi-pass membrane protein</topology>
    </subcellularLocation>
</comment>
<dbReference type="GO" id="GO:0090589">
    <property type="term" value="F:protein-phosphocysteine-trehalose phosphotransferase system transporter activity"/>
    <property type="evidence" value="ECO:0007669"/>
    <property type="project" value="TreeGrafter"/>
</dbReference>
<dbReference type="Gene3D" id="3.30.1360.60">
    <property type="entry name" value="Glucose permease domain IIB"/>
    <property type="match status" value="1"/>
</dbReference>
<evidence type="ECO:0000259" key="14">
    <source>
        <dbReference type="PROSITE" id="PS51098"/>
    </source>
</evidence>
<proteinExistence type="predicted"/>
<dbReference type="PROSITE" id="PS00371">
    <property type="entry name" value="PTS_EIIA_TYPE_1_HIS"/>
    <property type="match status" value="1"/>
</dbReference>
<dbReference type="InterPro" id="IPR001996">
    <property type="entry name" value="PTS_IIB_1"/>
</dbReference>
<dbReference type="NCBIfam" id="TIGR00830">
    <property type="entry name" value="PTBA"/>
    <property type="match status" value="1"/>
</dbReference>
<gene>
    <name evidence="16" type="ORF">FM21_18490</name>
</gene>
<dbReference type="InterPro" id="IPR011297">
    <property type="entry name" value="PTS_IIABC_b_glu"/>
</dbReference>
<organism evidence="16 17">
    <name type="scientific">Streptomyces mutabilis</name>
    <dbReference type="NCBI Taxonomy" id="67332"/>
    <lineage>
        <taxon>Bacteria</taxon>
        <taxon>Bacillati</taxon>
        <taxon>Actinomycetota</taxon>
        <taxon>Actinomycetes</taxon>
        <taxon>Kitasatosporales</taxon>
        <taxon>Streptomycetaceae</taxon>
        <taxon>Streptomyces</taxon>
    </lineage>
</organism>
<feature type="transmembrane region" description="Helical" evidence="12">
    <location>
        <begin position="340"/>
        <end position="361"/>
    </location>
</feature>
<keyword evidence="9 12" id="KW-1133">Transmembrane helix</keyword>
<evidence type="ECO:0000256" key="3">
    <source>
        <dbReference type="ARBA" id="ARBA00022475"/>
    </source>
</evidence>
<evidence type="ECO:0000256" key="11">
    <source>
        <dbReference type="PROSITE-ProRule" id="PRU00421"/>
    </source>
</evidence>
<evidence type="ECO:0000313" key="16">
    <source>
        <dbReference type="EMBL" id="KFG72859.1"/>
    </source>
</evidence>
<dbReference type="PROSITE" id="PS51098">
    <property type="entry name" value="PTS_EIIB_TYPE_1"/>
    <property type="match status" value="1"/>
</dbReference>
<dbReference type="GO" id="GO:0015771">
    <property type="term" value="P:trehalose transport"/>
    <property type="evidence" value="ECO:0007669"/>
    <property type="project" value="TreeGrafter"/>
</dbReference>
<evidence type="ECO:0000256" key="12">
    <source>
        <dbReference type="SAM" id="Phobius"/>
    </source>
</evidence>
<evidence type="ECO:0000256" key="2">
    <source>
        <dbReference type="ARBA" id="ARBA00022448"/>
    </source>
</evidence>
<evidence type="ECO:0000256" key="5">
    <source>
        <dbReference type="ARBA" id="ARBA00022679"/>
    </source>
</evidence>
<dbReference type="InterPro" id="IPR050558">
    <property type="entry name" value="PTS_Sugar-Specific_Components"/>
</dbReference>
<evidence type="ECO:0000256" key="4">
    <source>
        <dbReference type="ARBA" id="ARBA00022597"/>
    </source>
</evidence>
<dbReference type="SUPFAM" id="SSF51261">
    <property type="entry name" value="Duplicated hybrid motif"/>
    <property type="match status" value="1"/>
</dbReference>
<keyword evidence="5" id="KW-0808">Transferase</keyword>
<dbReference type="GO" id="GO:0008982">
    <property type="term" value="F:protein-N(PI)-phosphohistidine-sugar phosphotransferase activity"/>
    <property type="evidence" value="ECO:0007669"/>
    <property type="project" value="InterPro"/>
</dbReference>
<evidence type="ECO:0000256" key="1">
    <source>
        <dbReference type="ARBA" id="ARBA00004651"/>
    </source>
</evidence>
<feature type="domain" description="PTS EIIB type-1" evidence="14">
    <location>
        <begin position="13"/>
        <end position="95"/>
    </location>
</feature>
<dbReference type="InterPro" id="IPR036878">
    <property type="entry name" value="Glu_permease_IIB"/>
</dbReference>
<dbReference type="InterPro" id="IPR003352">
    <property type="entry name" value="PTS_EIIC"/>
</dbReference>
<evidence type="ECO:0000259" key="15">
    <source>
        <dbReference type="PROSITE" id="PS51103"/>
    </source>
</evidence>
<accession>A0A086MVE1</accession>
<evidence type="ECO:0000313" key="17">
    <source>
        <dbReference type="Proteomes" id="UP000029095"/>
    </source>
</evidence>
<evidence type="ECO:0000256" key="7">
    <source>
        <dbReference type="ARBA" id="ARBA00022692"/>
    </source>
</evidence>
<keyword evidence="2" id="KW-0813">Transport</keyword>
<feature type="active site" description="Phosphocysteine intermediate; for EIIB activity" evidence="11">
    <location>
        <position position="35"/>
    </location>
</feature>
<dbReference type="PROSITE" id="PS01035">
    <property type="entry name" value="PTS_EIIB_TYPE_1_CYS"/>
    <property type="match status" value="1"/>
</dbReference>
<keyword evidence="4" id="KW-0762">Sugar transport</keyword>
<dbReference type="CDD" id="cd00212">
    <property type="entry name" value="PTS_IIB_glc"/>
    <property type="match status" value="1"/>
</dbReference>
<dbReference type="Pfam" id="PF02378">
    <property type="entry name" value="PTS_EIIC"/>
    <property type="match status" value="1"/>
</dbReference>